<name>A0A7X0UAW1_9BURK</name>
<dbReference type="InterPro" id="IPR003811">
    <property type="entry name" value="G3P_acylTferase_PlsY"/>
</dbReference>
<keyword evidence="3 10" id="KW-0808">Transferase</keyword>
<feature type="transmembrane region" description="Helical" evidence="10">
    <location>
        <begin position="113"/>
        <end position="137"/>
    </location>
</feature>
<evidence type="ECO:0000256" key="4">
    <source>
        <dbReference type="ARBA" id="ARBA00022692"/>
    </source>
</evidence>
<evidence type="ECO:0000256" key="8">
    <source>
        <dbReference type="ARBA" id="ARBA00023209"/>
    </source>
</evidence>
<feature type="transmembrane region" description="Helical" evidence="10">
    <location>
        <begin position="168"/>
        <end position="187"/>
    </location>
</feature>
<comment type="caution">
    <text evidence="11">The sequence shown here is derived from an EMBL/GenBank/DDBJ whole genome shotgun (WGS) entry which is preliminary data.</text>
</comment>
<dbReference type="AlphaFoldDB" id="A0A7X0UAW1"/>
<keyword evidence="8 10" id="KW-0594">Phospholipid biosynthesis</keyword>
<organism evidence="11 12">
    <name type="scientific">Acidovorax soli</name>
    <dbReference type="NCBI Taxonomy" id="592050"/>
    <lineage>
        <taxon>Bacteria</taxon>
        <taxon>Pseudomonadati</taxon>
        <taxon>Pseudomonadota</taxon>
        <taxon>Betaproteobacteria</taxon>
        <taxon>Burkholderiales</taxon>
        <taxon>Comamonadaceae</taxon>
        <taxon>Acidovorax</taxon>
    </lineage>
</organism>
<evidence type="ECO:0000256" key="7">
    <source>
        <dbReference type="ARBA" id="ARBA00023136"/>
    </source>
</evidence>
<gene>
    <name evidence="10" type="primary">plsY</name>
    <name evidence="11" type="ORF">HNP48_004370</name>
</gene>
<dbReference type="NCBIfam" id="TIGR00023">
    <property type="entry name" value="glycerol-3-phosphate 1-O-acyltransferase PlsY"/>
    <property type="match status" value="1"/>
</dbReference>
<proteinExistence type="inferred from homology"/>
<dbReference type="EC" id="2.3.1.275" evidence="10"/>
<evidence type="ECO:0000313" key="12">
    <source>
        <dbReference type="Proteomes" id="UP000575083"/>
    </source>
</evidence>
<dbReference type="Pfam" id="PF02660">
    <property type="entry name" value="G3P_acyltransf"/>
    <property type="match status" value="1"/>
</dbReference>
<sequence>MNAVYPLIATVAAYLLGSLSFAVIVTRAMGMRDPRTYGSKNPGATNVLRSGSKVAAIVTLLLDAVKGWLPVALVAWFGKPYGMEEGTMALVGLAAFLGHLWPVFFRFEGGKGVATALGVLLGVSVWLGLAAALTWVIIAFFFRYSSLASLAAALFAPMYYLLADGAVWNADNRIAAAIVVMGLLLAWRHKENIKRLLEGKESRLGGSKVGKAKGAKG</sequence>
<comment type="subcellular location">
    <subcellularLocation>
        <location evidence="10">Cell membrane</location>
        <topology evidence="10">Multi-pass membrane protein</topology>
    </subcellularLocation>
</comment>
<protein>
    <recommendedName>
        <fullName evidence="10">Glycerol-3-phosphate acyltransferase</fullName>
    </recommendedName>
    <alternativeName>
        <fullName evidence="10">Acyl-PO4 G3P acyltransferase</fullName>
    </alternativeName>
    <alternativeName>
        <fullName evidence="10">Acyl-phosphate--glycerol-3-phosphate acyltransferase</fullName>
    </alternativeName>
    <alternativeName>
        <fullName evidence="10">G3P acyltransferase</fullName>
        <shortName evidence="10">GPAT</shortName>
        <ecNumber evidence="10">2.3.1.275</ecNumber>
    </alternativeName>
    <alternativeName>
        <fullName evidence="10">Lysophosphatidic acid synthase</fullName>
        <shortName evidence="10">LPA synthase</shortName>
    </alternativeName>
</protein>
<dbReference type="Proteomes" id="UP000575083">
    <property type="component" value="Unassembled WGS sequence"/>
</dbReference>
<feature type="transmembrane region" description="Helical" evidence="10">
    <location>
        <begin position="89"/>
        <end position="107"/>
    </location>
</feature>
<dbReference type="EMBL" id="JACHLK010000009">
    <property type="protein sequence ID" value="MBB6561676.1"/>
    <property type="molecule type" value="Genomic_DNA"/>
</dbReference>
<comment type="subunit">
    <text evidence="10">Probably interacts with PlsX.</text>
</comment>
<comment type="catalytic activity">
    <reaction evidence="10">
        <text>an acyl phosphate + sn-glycerol 3-phosphate = a 1-acyl-sn-glycero-3-phosphate + phosphate</text>
        <dbReference type="Rhea" id="RHEA:34075"/>
        <dbReference type="ChEBI" id="CHEBI:43474"/>
        <dbReference type="ChEBI" id="CHEBI:57597"/>
        <dbReference type="ChEBI" id="CHEBI:57970"/>
        <dbReference type="ChEBI" id="CHEBI:59918"/>
        <dbReference type="EC" id="2.3.1.275"/>
    </reaction>
</comment>
<reference evidence="11 12" key="1">
    <citation type="submission" date="2020-08" db="EMBL/GenBank/DDBJ databases">
        <title>Functional genomics of gut bacteria from endangered species of beetles.</title>
        <authorList>
            <person name="Carlos-Shanley C."/>
        </authorList>
    </citation>
    <scope>NUCLEOTIDE SEQUENCE [LARGE SCALE GENOMIC DNA]</scope>
    <source>
        <strain evidence="11 12">S00198</strain>
    </source>
</reference>
<feature type="transmembrane region" description="Helical" evidence="10">
    <location>
        <begin position="54"/>
        <end position="77"/>
    </location>
</feature>
<dbReference type="SMART" id="SM01207">
    <property type="entry name" value="G3P_acyltransf"/>
    <property type="match status" value="1"/>
</dbReference>
<evidence type="ECO:0000256" key="1">
    <source>
        <dbReference type="ARBA" id="ARBA00022475"/>
    </source>
</evidence>
<comment type="function">
    <text evidence="10">Catalyzes the transfer of an acyl group from acyl-phosphate (acyl-PO(4)) to glycerol-3-phosphate (G3P) to form lysophosphatidic acid (LPA). This enzyme utilizes acyl-phosphate as fatty acyl donor, but not acyl-CoA or acyl-ACP.</text>
</comment>
<comment type="similarity">
    <text evidence="10">Belongs to the PlsY family.</text>
</comment>
<keyword evidence="11" id="KW-0012">Acyltransferase</keyword>
<accession>A0A7X0UAW1</accession>
<keyword evidence="9 10" id="KW-1208">Phospholipid metabolism</keyword>
<dbReference type="PANTHER" id="PTHR30309">
    <property type="entry name" value="INNER MEMBRANE PROTEIN YGIH"/>
    <property type="match status" value="1"/>
</dbReference>
<keyword evidence="12" id="KW-1185">Reference proteome</keyword>
<dbReference type="GO" id="GO:0043772">
    <property type="term" value="F:acyl-phosphate glycerol-3-phosphate acyltransferase activity"/>
    <property type="evidence" value="ECO:0007669"/>
    <property type="project" value="UniProtKB-UniRule"/>
</dbReference>
<comment type="pathway">
    <text evidence="10">Lipid metabolism; phospholipid metabolism.</text>
</comment>
<dbReference type="HAMAP" id="MF_01043">
    <property type="entry name" value="PlsY"/>
    <property type="match status" value="1"/>
</dbReference>
<keyword evidence="2 10" id="KW-0444">Lipid biosynthesis</keyword>
<keyword evidence="4 10" id="KW-0812">Transmembrane</keyword>
<keyword evidence="7 10" id="KW-0472">Membrane</keyword>
<dbReference type="GO" id="GO:0008654">
    <property type="term" value="P:phospholipid biosynthetic process"/>
    <property type="evidence" value="ECO:0007669"/>
    <property type="project" value="UniProtKB-UniRule"/>
</dbReference>
<keyword evidence="5 10" id="KW-1133">Transmembrane helix</keyword>
<evidence type="ECO:0000256" key="2">
    <source>
        <dbReference type="ARBA" id="ARBA00022516"/>
    </source>
</evidence>
<evidence type="ECO:0000256" key="10">
    <source>
        <dbReference type="HAMAP-Rule" id="MF_01043"/>
    </source>
</evidence>
<dbReference type="GO" id="GO:0005886">
    <property type="term" value="C:plasma membrane"/>
    <property type="evidence" value="ECO:0007669"/>
    <property type="project" value="UniProtKB-SubCell"/>
</dbReference>
<evidence type="ECO:0000313" key="11">
    <source>
        <dbReference type="EMBL" id="MBB6561676.1"/>
    </source>
</evidence>
<dbReference type="RefSeq" id="WP_184860940.1">
    <property type="nucleotide sequence ID" value="NZ_JACHLK010000009.1"/>
</dbReference>
<evidence type="ECO:0000256" key="3">
    <source>
        <dbReference type="ARBA" id="ARBA00022679"/>
    </source>
</evidence>
<evidence type="ECO:0000256" key="9">
    <source>
        <dbReference type="ARBA" id="ARBA00023264"/>
    </source>
</evidence>
<evidence type="ECO:0000256" key="6">
    <source>
        <dbReference type="ARBA" id="ARBA00023098"/>
    </source>
</evidence>
<keyword evidence="1 10" id="KW-1003">Cell membrane</keyword>
<evidence type="ECO:0000256" key="5">
    <source>
        <dbReference type="ARBA" id="ARBA00022989"/>
    </source>
</evidence>
<keyword evidence="6 10" id="KW-0443">Lipid metabolism</keyword>
<dbReference type="UniPathway" id="UPA00085"/>
<dbReference type="PANTHER" id="PTHR30309:SF0">
    <property type="entry name" value="GLYCEROL-3-PHOSPHATE ACYLTRANSFERASE-RELATED"/>
    <property type="match status" value="1"/>
</dbReference>